<dbReference type="GO" id="GO:0045944">
    <property type="term" value="P:positive regulation of transcription by RNA polymerase II"/>
    <property type="evidence" value="ECO:0007669"/>
    <property type="project" value="TreeGrafter"/>
</dbReference>
<dbReference type="PROSITE" id="PS51294">
    <property type="entry name" value="HTH_MYB"/>
    <property type="match status" value="1"/>
</dbReference>
<dbReference type="PANTHER" id="PTHR45614:SF238">
    <property type="entry name" value="MYB-LIKE TRANSCRIPTION FACTOR (EUROFUNG)"/>
    <property type="match status" value="1"/>
</dbReference>
<feature type="region of interest" description="Disordered" evidence="1">
    <location>
        <begin position="484"/>
        <end position="524"/>
    </location>
</feature>
<dbReference type="GO" id="GO:0000278">
    <property type="term" value="P:mitotic cell cycle"/>
    <property type="evidence" value="ECO:0007669"/>
    <property type="project" value="TreeGrafter"/>
</dbReference>
<evidence type="ECO:0000259" key="2">
    <source>
        <dbReference type="PROSITE" id="PS50090"/>
    </source>
</evidence>
<keyword evidence="5" id="KW-1185">Reference proteome</keyword>
<feature type="region of interest" description="Disordered" evidence="1">
    <location>
        <begin position="568"/>
        <end position="597"/>
    </location>
</feature>
<protein>
    <recommendedName>
        <fullName evidence="6">Myb-like domain-containing protein</fullName>
    </recommendedName>
</protein>
<evidence type="ECO:0000313" key="4">
    <source>
        <dbReference type="EMBL" id="CZR68718.1"/>
    </source>
</evidence>
<dbReference type="EMBL" id="FJOG01000059">
    <property type="protein sequence ID" value="CZR68718.1"/>
    <property type="molecule type" value="Genomic_DNA"/>
</dbReference>
<dbReference type="GO" id="GO:0000978">
    <property type="term" value="F:RNA polymerase II cis-regulatory region sequence-specific DNA binding"/>
    <property type="evidence" value="ECO:0007669"/>
    <property type="project" value="TreeGrafter"/>
</dbReference>
<feature type="domain" description="HTH myb-type" evidence="3">
    <location>
        <begin position="588"/>
        <end position="641"/>
    </location>
</feature>
<feature type="compositionally biased region" description="Polar residues" evidence="1">
    <location>
        <begin position="568"/>
        <end position="582"/>
    </location>
</feature>
<dbReference type="GO" id="GO:0000981">
    <property type="term" value="F:DNA-binding transcription factor activity, RNA polymerase II-specific"/>
    <property type="evidence" value="ECO:0007669"/>
    <property type="project" value="TreeGrafter"/>
</dbReference>
<dbReference type="AlphaFoldDB" id="A0A1L7XUK9"/>
<feature type="region of interest" description="Disordered" evidence="1">
    <location>
        <begin position="335"/>
        <end position="375"/>
    </location>
</feature>
<dbReference type="InterPro" id="IPR017930">
    <property type="entry name" value="Myb_dom"/>
</dbReference>
<dbReference type="OrthoDB" id="4760831at2759"/>
<dbReference type="Pfam" id="PF00249">
    <property type="entry name" value="Myb_DNA-binding"/>
    <property type="match status" value="1"/>
</dbReference>
<feature type="compositionally biased region" description="Low complexity" evidence="1">
    <location>
        <begin position="510"/>
        <end position="524"/>
    </location>
</feature>
<dbReference type="SUPFAM" id="SSF46689">
    <property type="entry name" value="Homeodomain-like"/>
    <property type="match status" value="1"/>
</dbReference>
<feature type="domain" description="Myb-like" evidence="2">
    <location>
        <begin position="588"/>
        <end position="637"/>
    </location>
</feature>
<reference evidence="4 5" key="1">
    <citation type="submission" date="2016-03" db="EMBL/GenBank/DDBJ databases">
        <authorList>
            <person name="Ploux O."/>
        </authorList>
    </citation>
    <scope>NUCLEOTIDE SEQUENCE [LARGE SCALE GENOMIC DNA]</scope>
    <source>
        <strain evidence="4 5">UAMH 11012</strain>
    </source>
</reference>
<organism evidence="4 5">
    <name type="scientific">Phialocephala subalpina</name>
    <dbReference type="NCBI Taxonomy" id="576137"/>
    <lineage>
        <taxon>Eukaryota</taxon>
        <taxon>Fungi</taxon>
        <taxon>Dikarya</taxon>
        <taxon>Ascomycota</taxon>
        <taxon>Pezizomycotina</taxon>
        <taxon>Leotiomycetes</taxon>
        <taxon>Helotiales</taxon>
        <taxon>Mollisiaceae</taxon>
        <taxon>Phialocephala</taxon>
        <taxon>Phialocephala fortinii species complex</taxon>
    </lineage>
</organism>
<dbReference type="InterPro" id="IPR009057">
    <property type="entry name" value="Homeodomain-like_sf"/>
</dbReference>
<dbReference type="InterPro" id="IPR050560">
    <property type="entry name" value="MYB_TF"/>
</dbReference>
<evidence type="ECO:0000256" key="1">
    <source>
        <dbReference type="SAM" id="MobiDB-lite"/>
    </source>
</evidence>
<evidence type="ECO:0000259" key="3">
    <source>
        <dbReference type="PROSITE" id="PS51294"/>
    </source>
</evidence>
<dbReference type="CDD" id="cd00167">
    <property type="entry name" value="SANT"/>
    <property type="match status" value="2"/>
</dbReference>
<dbReference type="STRING" id="576137.A0A1L7XUK9"/>
<dbReference type="Proteomes" id="UP000184330">
    <property type="component" value="Unassembled WGS sequence"/>
</dbReference>
<name>A0A1L7XUK9_9HELO</name>
<dbReference type="Gene3D" id="1.10.10.60">
    <property type="entry name" value="Homeodomain-like"/>
    <property type="match status" value="1"/>
</dbReference>
<proteinExistence type="predicted"/>
<gene>
    <name evidence="4" type="ORF">PAC_18617</name>
</gene>
<evidence type="ECO:0000313" key="5">
    <source>
        <dbReference type="Proteomes" id="UP000184330"/>
    </source>
</evidence>
<dbReference type="GO" id="GO:0005634">
    <property type="term" value="C:nucleus"/>
    <property type="evidence" value="ECO:0007669"/>
    <property type="project" value="TreeGrafter"/>
</dbReference>
<accession>A0A1L7XUK9</accession>
<sequence length="689" mass="76842">MDDGTISGSEFYTLSSNQTSQGNMNNINSSMFVPPPATHDTSRSNCHLKNLSTRAFPNLTRAASRYTSVQALILRWEQDDLHVDPELEDLMRVFKKYGFLTTKWLIPTQNAHRKLMLKVGEFVDAYDQKECLMIVYYGGHAYINEARQSTWSCSRSRTYSTLDWSAVQTLFESALSDVLLLLDCCAAASSAPKGGTAMTETIAACGWESIAAEPGRFSFTTALIEVLEEWINRRFSVAMLHSRILSILKHERPELLGGTRRVECRTTPVYIVTTDDPELPSIILNRMKSVSRTIESGVTEKRKREVDPETKILGDKPTRRSKRTKVQVESLNPHYDRMDGVQNDSIVSTDSDDMSQRNNPTPLLSPPSDYSANGEPLLGNDSDGVLKIPHVLISLALEEDQMVDFQTCSEWLASFPALAKWVKVEGIYRSYSTLLIMSIPVFIWDLLPDNQACSLIGYVRTGNILSEKYESANKRVVTNAITSTSEDFTSETGGRRPAPIESRDQVNTPSQISRSSSVARSLSIRRSMSPVTGNALRLPGDPISFTHLSQTSVPTKGDMSVNNTKYSLPWQRQQSPSVASSTPGPPAKKSRTNTPWTTAEETRLKTMRDAGNSWADIAKTFPSRTEGSVKKHWYKDMHYAEFAEDESQALLNAIKEYEVNKWKVIGHKVGKPAKVDLTLSFSSSKGIQG</sequence>
<dbReference type="PROSITE" id="PS50090">
    <property type="entry name" value="MYB_LIKE"/>
    <property type="match status" value="1"/>
</dbReference>
<dbReference type="InterPro" id="IPR001005">
    <property type="entry name" value="SANT/Myb"/>
</dbReference>
<evidence type="ECO:0008006" key="6">
    <source>
        <dbReference type="Google" id="ProtNLM"/>
    </source>
</evidence>
<dbReference type="PANTHER" id="PTHR45614">
    <property type="entry name" value="MYB PROTEIN-RELATED"/>
    <property type="match status" value="1"/>
</dbReference>